<feature type="domain" description="Putative plant transposon protein" evidence="2">
    <location>
        <begin position="3"/>
        <end position="174"/>
    </location>
</feature>
<dbReference type="InterPro" id="IPR046796">
    <property type="entry name" value="Transposase_32_dom"/>
</dbReference>
<accession>W9QVA2</accession>
<dbReference type="Pfam" id="PF20167">
    <property type="entry name" value="Transposase_32"/>
    <property type="match status" value="1"/>
</dbReference>
<protein>
    <recommendedName>
        <fullName evidence="2">Putative plant transposon protein domain-containing protein</fullName>
    </recommendedName>
</protein>
<dbReference type="Proteomes" id="UP000030645">
    <property type="component" value="Unassembled WGS sequence"/>
</dbReference>
<evidence type="ECO:0000313" key="3">
    <source>
        <dbReference type="EMBL" id="EXB39106.1"/>
    </source>
</evidence>
<organism evidence="3 4">
    <name type="scientific">Morus notabilis</name>
    <dbReference type="NCBI Taxonomy" id="981085"/>
    <lineage>
        <taxon>Eukaryota</taxon>
        <taxon>Viridiplantae</taxon>
        <taxon>Streptophyta</taxon>
        <taxon>Embryophyta</taxon>
        <taxon>Tracheophyta</taxon>
        <taxon>Spermatophyta</taxon>
        <taxon>Magnoliopsida</taxon>
        <taxon>eudicotyledons</taxon>
        <taxon>Gunneridae</taxon>
        <taxon>Pentapetalae</taxon>
        <taxon>rosids</taxon>
        <taxon>fabids</taxon>
        <taxon>Rosales</taxon>
        <taxon>Moraceae</taxon>
        <taxon>Moreae</taxon>
        <taxon>Morus</taxon>
    </lineage>
</organism>
<feature type="compositionally biased region" description="Polar residues" evidence="1">
    <location>
        <begin position="285"/>
        <end position="294"/>
    </location>
</feature>
<feature type="region of interest" description="Disordered" evidence="1">
    <location>
        <begin position="285"/>
        <end position="331"/>
    </location>
</feature>
<sequence>MQNPAVETVVREFYANGYYQRDNDEVCVRGKMVSFTPEVINRYYDIGEVEDDEYAAFLIEGRDYDPIVREMCIPGTEWATKEDDSDVAHYFPKNCLNIHAKAWNKFICASIMPTSHEHQVYTNRAALLFAICKGWSIDIGVVIRDDLVKSLEARATGAHTHPCLITGLCRNANVQIDLTETLRPCGALIDRSSIDKFVKWPGGRHIESGLGFELYENNDAPRPPTLLPRLRVLGGRNRIQGVSAQQTSALQERLGFELYENNDAPRPPTLLPRLRVLGGRNRIQGVSAQQTSALQERERIRKDNRHRQPSRTRTQREEAGPSSASDMTHHIPSIEDVYRMTVQQGKNLTELQSKLNQQDHVIYEVLDRVKDMQHRDIMRSRYEQQFHHYLASQGPANSSTAMPPAYPDYLLRPYHPQPPPPETQEGSDDDEGM</sequence>
<dbReference type="eggNOG" id="ENOG502SCSA">
    <property type="taxonomic scope" value="Eukaryota"/>
</dbReference>
<evidence type="ECO:0000313" key="4">
    <source>
        <dbReference type="Proteomes" id="UP000030645"/>
    </source>
</evidence>
<feature type="region of interest" description="Disordered" evidence="1">
    <location>
        <begin position="393"/>
        <end position="433"/>
    </location>
</feature>
<name>W9QVA2_9ROSA</name>
<dbReference type="AlphaFoldDB" id="W9QVA2"/>
<evidence type="ECO:0000259" key="2">
    <source>
        <dbReference type="Pfam" id="PF20167"/>
    </source>
</evidence>
<evidence type="ECO:0000256" key="1">
    <source>
        <dbReference type="SAM" id="MobiDB-lite"/>
    </source>
</evidence>
<dbReference type="EMBL" id="KE343711">
    <property type="protein sequence ID" value="EXB39106.1"/>
    <property type="molecule type" value="Genomic_DNA"/>
</dbReference>
<gene>
    <name evidence="3" type="ORF">L484_016576</name>
</gene>
<keyword evidence="4" id="KW-1185">Reference proteome</keyword>
<proteinExistence type="predicted"/>
<reference evidence="4" key="1">
    <citation type="submission" date="2013-01" db="EMBL/GenBank/DDBJ databases">
        <title>Draft Genome Sequence of a Mulberry Tree, Morus notabilis C.K. Schneid.</title>
        <authorList>
            <person name="He N."/>
            <person name="Zhao S."/>
        </authorList>
    </citation>
    <scope>NUCLEOTIDE SEQUENCE</scope>
</reference>